<comment type="caution">
    <text evidence="1">The sequence shown here is derived from an EMBL/GenBank/DDBJ whole genome shotgun (WGS) entry which is preliminary data.</text>
</comment>
<dbReference type="InterPro" id="IPR023430">
    <property type="entry name" value="Pept_HybD-like_dom_sf"/>
</dbReference>
<name>A0ABT4WY88_9BACI</name>
<evidence type="ECO:0000313" key="2">
    <source>
        <dbReference type="Proteomes" id="UP001211894"/>
    </source>
</evidence>
<dbReference type="RefSeq" id="WP_271338877.1">
    <property type="nucleotide sequence ID" value="NZ_JAQKAB010000001.1"/>
</dbReference>
<dbReference type="Proteomes" id="UP001211894">
    <property type="component" value="Unassembled WGS sequence"/>
</dbReference>
<dbReference type="EMBL" id="JAQKAB010000001">
    <property type="protein sequence ID" value="MDA7025009.1"/>
    <property type="molecule type" value="Genomic_DNA"/>
</dbReference>
<dbReference type="NCBIfam" id="TIGR02841">
    <property type="entry name" value="spore_YyaC"/>
    <property type="match status" value="1"/>
</dbReference>
<dbReference type="GO" id="GO:0008233">
    <property type="term" value="F:peptidase activity"/>
    <property type="evidence" value="ECO:0007669"/>
    <property type="project" value="UniProtKB-KW"/>
</dbReference>
<dbReference type="SUPFAM" id="SSF53163">
    <property type="entry name" value="HybD-like"/>
    <property type="match status" value="1"/>
</dbReference>
<organism evidence="1 2">
    <name type="scientific">Bacillus changyiensis</name>
    <dbReference type="NCBI Taxonomy" id="3004103"/>
    <lineage>
        <taxon>Bacteria</taxon>
        <taxon>Bacillati</taxon>
        <taxon>Bacillota</taxon>
        <taxon>Bacilli</taxon>
        <taxon>Bacillales</taxon>
        <taxon>Bacillaceae</taxon>
        <taxon>Bacillus</taxon>
    </lineage>
</organism>
<proteinExistence type="predicted"/>
<dbReference type="InterPro" id="IPR009665">
    <property type="entry name" value="YyaC"/>
</dbReference>
<protein>
    <submittedName>
        <fullName evidence="1">Spore protease YyaC</fullName>
    </submittedName>
</protein>
<dbReference type="Pfam" id="PF06866">
    <property type="entry name" value="DUF1256"/>
    <property type="match status" value="1"/>
</dbReference>
<sequence>MNRKGRLFSQEPMSEYVSHSDPLAVKQIGRAISVYLKEAADRPIVVVCIGTDRSTGDSLGPLVGMKLAAKQLKGFDIYGTLADPVHAVNLSEKLENIHMRHQHPFIIAIDACLGRTKSVGSFQIGKGPLKPGAGVRKDLPEVGHVHINGIVNVSGFMEYFVLQNTRLNLVMSMATVLSESLAHLEKTTGMVSISDSKHKGKTATKKPS</sequence>
<keyword evidence="1" id="KW-0378">Hydrolase</keyword>
<accession>A0ABT4WY88</accession>
<gene>
    <name evidence="1" type="primary">yyaC</name>
    <name evidence="1" type="ORF">PJ311_00105</name>
</gene>
<keyword evidence="2" id="KW-1185">Reference proteome</keyword>
<evidence type="ECO:0000313" key="1">
    <source>
        <dbReference type="EMBL" id="MDA7025009.1"/>
    </source>
</evidence>
<dbReference type="GO" id="GO:0006508">
    <property type="term" value="P:proteolysis"/>
    <property type="evidence" value="ECO:0007669"/>
    <property type="project" value="UniProtKB-KW"/>
</dbReference>
<keyword evidence="1" id="KW-0645">Protease</keyword>
<reference evidence="1 2" key="1">
    <citation type="submission" date="2023-01" db="EMBL/GenBank/DDBJ databases">
        <title>Bacillus changyiensis sp. nov., isolated from a coastal deposit.</title>
        <authorList>
            <person name="Xiao G."/>
            <person name="Lai Q."/>
            <person name="Hu Z."/>
            <person name="Shao Z."/>
        </authorList>
    </citation>
    <scope>NUCLEOTIDE SEQUENCE [LARGE SCALE GENOMIC DNA]</scope>
    <source>
        <strain evidence="1 2">CLL-7-23</strain>
    </source>
</reference>